<dbReference type="Proteomes" id="UP000287651">
    <property type="component" value="Unassembled WGS sequence"/>
</dbReference>
<accession>A0A426YJN4</accession>
<reference evidence="2 3" key="1">
    <citation type="journal article" date="2014" name="Agronomy (Basel)">
        <title>A Draft Genome Sequence for Ensete ventricosum, the Drought-Tolerant Tree Against Hunger.</title>
        <authorList>
            <person name="Harrison J."/>
            <person name="Moore K.A."/>
            <person name="Paszkiewicz K."/>
            <person name="Jones T."/>
            <person name="Grant M."/>
            <person name="Ambacheew D."/>
            <person name="Muzemil S."/>
            <person name="Studholme D.J."/>
        </authorList>
    </citation>
    <scope>NUCLEOTIDE SEQUENCE [LARGE SCALE GENOMIC DNA]</scope>
</reference>
<evidence type="ECO:0000313" key="2">
    <source>
        <dbReference type="EMBL" id="RRT51962.1"/>
    </source>
</evidence>
<dbReference type="PANTHER" id="PTHR36373">
    <property type="entry name" value="EXPRESSED PROTEIN"/>
    <property type="match status" value="1"/>
</dbReference>
<feature type="compositionally biased region" description="Polar residues" evidence="1">
    <location>
        <begin position="145"/>
        <end position="154"/>
    </location>
</feature>
<proteinExistence type="predicted"/>
<protein>
    <submittedName>
        <fullName evidence="2">Uncharacterized protein</fullName>
    </submittedName>
</protein>
<sequence>MKHVTDTTTKGPPPATCDAHGLPTVERGGLWALGFVLEALPSSLNARFIAAVEQRGMEPANIDWKNIESRSVRDEAYENINAPKWLDLAAPDASPVDDDAWFCRPGTDENNLKRRAGIAAPLLPVSPHKPKAATSKKFREDLENQDPNQSTPQRPSRPFGAPKKCNTAKEMIKSSAEKKVEEQREEPKQKKAQPRLKSTLSASNLFSGKDIMNQISEFYHEIKKMAIGRARTPAEETKKEVKKVAGIVPEAEDRKLLTPKKDDASGKKSGKMAVRIEIEKSTALKEVRAYPPTPQRFRNPKATATGRSPLNKPPKSATLVSVTASQKAIQQEMEQDKEEKKAILPVKGGEDCNRGAAAAADSDTEEGSSADFCSTLASLVNNLDANRKPIPSMKHSNSPRTIPHCKASA</sequence>
<gene>
    <name evidence="2" type="ORF">B296_00044262</name>
</gene>
<feature type="compositionally biased region" description="Polar residues" evidence="1">
    <location>
        <begin position="318"/>
        <end position="329"/>
    </location>
</feature>
<feature type="non-terminal residue" evidence="2">
    <location>
        <position position="409"/>
    </location>
</feature>
<comment type="caution">
    <text evidence="2">The sequence shown here is derived from an EMBL/GenBank/DDBJ whole genome shotgun (WGS) entry which is preliminary data.</text>
</comment>
<dbReference type="EMBL" id="AMZH03011944">
    <property type="protein sequence ID" value="RRT51962.1"/>
    <property type="molecule type" value="Genomic_DNA"/>
</dbReference>
<dbReference type="AlphaFoldDB" id="A0A426YJN4"/>
<feature type="compositionally biased region" description="Basic and acidic residues" evidence="1">
    <location>
        <begin position="170"/>
        <end position="189"/>
    </location>
</feature>
<name>A0A426YJN4_ENSVE</name>
<evidence type="ECO:0000313" key="3">
    <source>
        <dbReference type="Proteomes" id="UP000287651"/>
    </source>
</evidence>
<evidence type="ECO:0000256" key="1">
    <source>
        <dbReference type="SAM" id="MobiDB-lite"/>
    </source>
</evidence>
<feature type="region of interest" description="Disordered" evidence="1">
    <location>
        <begin position="285"/>
        <end position="370"/>
    </location>
</feature>
<feature type="region of interest" description="Disordered" evidence="1">
    <location>
        <begin position="118"/>
        <end position="197"/>
    </location>
</feature>
<organism evidence="2 3">
    <name type="scientific">Ensete ventricosum</name>
    <name type="common">Abyssinian banana</name>
    <name type="synonym">Musa ensete</name>
    <dbReference type="NCBI Taxonomy" id="4639"/>
    <lineage>
        <taxon>Eukaryota</taxon>
        <taxon>Viridiplantae</taxon>
        <taxon>Streptophyta</taxon>
        <taxon>Embryophyta</taxon>
        <taxon>Tracheophyta</taxon>
        <taxon>Spermatophyta</taxon>
        <taxon>Magnoliopsida</taxon>
        <taxon>Liliopsida</taxon>
        <taxon>Zingiberales</taxon>
        <taxon>Musaceae</taxon>
        <taxon>Ensete</taxon>
    </lineage>
</organism>
<dbReference type="PANTHER" id="PTHR36373:SF1">
    <property type="entry name" value="EXPRESSED PROTEIN"/>
    <property type="match status" value="1"/>
</dbReference>
<feature type="compositionally biased region" description="Basic and acidic residues" evidence="1">
    <location>
        <begin position="337"/>
        <end position="353"/>
    </location>
</feature>
<feature type="region of interest" description="Disordered" evidence="1">
    <location>
        <begin position="384"/>
        <end position="409"/>
    </location>
</feature>